<organism evidence="2 3">
    <name type="scientific">Linum tenue</name>
    <dbReference type="NCBI Taxonomy" id="586396"/>
    <lineage>
        <taxon>Eukaryota</taxon>
        <taxon>Viridiplantae</taxon>
        <taxon>Streptophyta</taxon>
        <taxon>Embryophyta</taxon>
        <taxon>Tracheophyta</taxon>
        <taxon>Spermatophyta</taxon>
        <taxon>Magnoliopsida</taxon>
        <taxon>eudicotyledons</taxon>
        <taxon>Gunneridae</taxon>
        <taxon>Pentapetalae</taxon>
        <taxon>rosids</taxon>
        <taxon>fabids</taxon>
        <taxon>Malpighiales</taxon>
        <taxon>Linaceae</taxon>
        <taxon>Linum</taxon>
    </lineage>
</organism>
<evidence type="ECO:0000313" key="3">
    <source>
        <dbReference type="Proteomes" id="UP001154282"/>
    </source>
</evidence>
<evidence type="ECO:0000256" key="1">
    <source>
        <dbReference type="SAM" id="MobiDB-lite"/>
    </source>
</evidence>
<feature type="region of interest" description="Disordered" evidence="1">
    <location>
        <begin position="1"/>
        <end position="32"/>
    </location>
</feature>
<dbReference type="EMBL" id="CAMGYJ010000002">
    <property type="protein sequence ID" value="CAI0380218.1"/>
    <property type="molecule type" value="Genomic_DNA"/>
</dbReference>
<accession>A0AAV0H5F9</accession>
<dbReference type="Proteomes" id="UP001154282">
    <property type="component" value="Unassembled WGS sequence"/>
</dbReference>
<name>A0AAV0H5F9_9ROSI</name>
<feature type="compositionally biased region" description="Basic and acidic residues" evidence="1">
    <location>
        <begin position="429"/>
        <end position="442"/>
    </location>
</feature>
<feature type="region of interest" description="Disordered" evidence="1">
    <location>
        <begin position="62"/>
        <end position="148"/>
    </location>
</feature>
<evidence type="ECO:0000313" key="2">
    <source>
        <dbReference type="EMBL" id="CAI0380218.1"/>
    </source>
</evidence>
<comment type="caution">
    <text evidence="2">The sequence shown here is derived from an EMBL/GenBank/DDBJ whole genome shotgun (WGS) entry which is preliminary data.</text>
</comment>
<feature type="compositionally biased region" description="Pro residues" evidence="1">
    <location>
        <begin position="13"/>
        <end position="26"/>
    </location>
</feature>
<feature type="region of interest" description="Disordered" evidence="1">
    <location>
        <begin position="413"/>
        <end position="506"/>
    </location>
</feature>
<reference evidence="2" key="1">
    <citation type="submission" date="2022-08" db="EMBL/GenBank/DDBJ databases">
        <authorList>
            <person name="Gutierrez-Valencia J."/>
        </authorList>
    </citation>
    <scope>NUCLEOTIDE SEQUENCE</scope>
</reference>
<gene>
    <name evidence="2" type="ORF">LITE_LOCUS2575</name>
</gene>
<dbReference type="AlphaFoldDB" id="A0AAV0H5F9"/>
<proteinExistence type="predicted"/>
<protein>
    <submittedName>
        <fullName evidence="2">Uncharacterized protein</fullName>
    </submittedName>
</protein>
<feature type="compositionally biased region" description="Polar residues" evidence="1">
    <location>
        <begin position="98"/>
        <end position="110"/>
    </location>
</feature>
<feature type="compositionally biased region" description="Basic and acidic residues" evidence="1">
    <location>
        <begin position="465"/>
        <end position="489"/>
    </location>
</feature>
<sequence length="655" mass="74064">MNGRRPPFRPGGRRPPPPPGFPPLQGPPMNIDPNFNVHSQNMYLQSITNPLHQNFQLQHQQSVLPPPQNPNFRAHNPNFPAHSFGLPIQHPSMLPYQPLSSSSATQQPHNSPAAFPSMALPSYPSGSVEQRHGDSTREQPSMNKPPMVTFERTQPFTIKHDNLSKKKFLEKIDRAADKARQDLIAAGESVTSWKVSQNVLLALQVDSWQSLGFRMQEIPSLNRLILTEGKVSAFIHCFVAVWRVTSLYDLEVALCQNEGVEQFEDIDLGPLLQHPLVLHYFSVNSNVTGVFKITREDIIADLHEFMHSHGKKQINIDEFLDFVVEKRSIVEKEKLGVRIQNLGMYISFIRDAKRSEDESLKGWKIDFARNFDSKSRKQPPPINHKDLDERFSSICQRIETFSSAQNLFRGKHIRFGSSSSEDEESDSGSGKDEMTPNRHNTDMKIPLQNFSGSIRKNSCPYPSATEERSRLGLKDDAGPLSSHDGERKHSGLGNKRKLMMEKGTVSAPSKFRKVDKVKQNDIADSSTPDEDSALLSDSSMKNFITTWKGDCKEHTLVKVLEKMFEFYVPENCRKEVKSTILSQPFIGLLNVAISSMKLGMWDSIYDTFLGITQPEMQGHESINVEAEEQYICIDVEVEGNHALVKSEQNQQTMKS</sequence>
<keyword evidence="3" id="KW-1185">Reference proteome</keyword>